<name>A0A250XE77_9CHLO</name>
<dbReference type="AlphaFoldDB" id="A0A250XE77"/>
<evidence type="ECO:0008006" key="7">
    <source>
        <dbReference type="Google" id="ProtNLM"/>
    </source>
</evidence>
<dbReference type="PANTHER" id="PTHR12811:SF0">
    <property type="entry name" value="VACUOLAR PROTEIN SORTING-ASSOCIATED PROTEIN 16 HOMOLOG"/>
    <property type="match status" value="1"/>
</dbReference>
<dbReference type="InterPro" id="IPR006925">
    <property type="entry name" value="Vps16_C"/>
</dbReference>
<dbReference type="GO" id="GO:0005765">
    <property type="term" value="C:lysosomal membrane"/>
    <property type="evidence" value="ECO:0007669"/>
    <property type="project" value="TreeGrafter"/>
</dbReference>
<evidence type="ECO:0000259" key="4">
    <source>
        <dbReference type="Pfam" id="PF04841"/>
    </source>
</evidence>
<evidence type="ECO:0000259" key="3">
    <source>
        <dbReference type="Pfam" id="PF04840"/>
    </source>
</evidence>
<feature type="domain" description="Vps16 C-terminal" evidence="3">
    <location>
        <begin position="687"/>
        <end position="967"/>
    </location>
</feature>
<evidence type="ECO:0000313" key="6">
    <source>
        <dbReference type="Proteomes" id="UP000232323"/>
    </source>
</evidence>
<dbReference type="STRING" id="1157962.A0A250XE77"/>
<feature type="compositionally biased region" description="Polar residues" evidence="2">
    <location>
        <begin position="655"/>
        <end position="665"/>
    </location>
</feature>
<dbReference type="EMBL" id="BEGY01000064">
    <property type="protein sequence ID" value="GAX81388.1"/>
    <property type="molecule type" value="Genomic_DNA"/>
</dbReference>
<dbReference type="InterPro" id="IPR038132">
    <property type="entry name" value="Vps16_C_sf"/>
</dbReference>
<protein>
    <recommendedName>
        <fullName evidence="7">Vacuolar protein sorting-associated protein 16 homolog</fullName>
    </recommendedName>
</protein>
<evidence type="ECO:0000256" key="2">
    <source>
        <dbReference type="SAM" id="MobiDB-lite"/>
    </source>
</evidence>
<evidence type="ECO:0000313" key="5">
    <source>
        <dbReference type="EMBL" id="GAX81388.1"/>
    </source>
</evidence>
<keyword evidence="6" id="KW-1185">Reference proteome</keyword>
<proteinExistence type="inferred from homology"/>
<dbReference type="GO" id="GO:0042144">
    <property type="term" value="P:vacuole fusion, non-autophagic"/>
    <property type="evidence" value="ECO:0007669"/>
    <property type="project" value="TreeGrafter"/>
</dbReference>
<dbReference type="Gene3D" id="1.10.150.780">
    <property type="entry name" value="Vps16, C-terminal region"/>
    <property type="match status" value="1"/>
</dbReference>
<dbReference type="Proteomes" id="UP000232323">
    <property type="component" value="Unassembled WGS sequence"/>
</dbReference>
<dbReference type="PIRSF" id="PIRSF007949">
    <property type="entry name" value="VPS16"/>
    <property type="match status" value="1"/>
</dbReference>
<dbReference type="Pfam" id="PF04841">
    <property type="entry name" value="Vps16_N"/>
    <property type="match status" value="1"/>
</dbReference>
<accession>A0A250XE77</accession>
<comment type="similarity">
    <text evidence="1">Belongs to the VPS16 family.</text>
</comment>
<comment type="caution">
    <text evidence="5">The sequence shown here is derived from an EMBL/GenBank/DDBJ whole genome shotgun (WGS) entry which is preliminary data.</text>
</comment>
<dbReference type="GO" id="GO:0030897">
    <property type="term" value="C:HOPS complex"/>
    <property type="evidence" value="ECO:0007669"/>
    <property type="project" value="TreeGrafter"/>
</dbReference>
<sequence length="981" mass="105792">MTVTISHMSTLRSSAVGDWEACGDAFYSRELLYDMMWEDTDLDSKRVCCSPFGGPIAVVRDERQMVVITSGGSVRPIIRTFAASGRLLGSHVWDKGRIIGWGWSASLDLVVVDEQGRVVVLSMHSEKLREFGMGSAAESLGICQAVVFGDGVVVLTGLGPVGRQVWAATSLSSPRPMPLAALPKVAATAGVLEDACIAVLEPHLTASSGLEVLLGTSEGIWMLDDLTCRLQTIPAGSLSHSQGASNAATEAAAVVAASEAVLHLAVSPDGAFIAAYTRDARIHVFSSDLTKHLSEFDTKAEGRPLRLQWCGSDGVAVQWPELLLLVGPFGDHASWPLTGEAVWMVPEVDGLRLVSGTRHEILRRLPQSLSDIFKPGSTSPSAMLWEGRDLYEQRSARADRVLRGMSAEELQSAVAACIEAAGLDLNPSRQKALLRAACFGAAFCPRSGVKQDLSDSLSESQTPSDVSTTSLYTCCSKLRILNALREPRPGMPLTLPQLDVLSLAVVVARLVSYREWLLAFRIAGTLPHHAASRNTLAVMTAPPGAAAPSVPCSQGSAMLPSGTSPREQVLLQWACAKISATSSASLSDMELKDQVSAKLKACPGIHFAPLAAHAQAIGRRRLALKLLDEETSCSLQVPLLLSLRSGLTAPLSSGGLSSAIRSPSGTGAGSGDLASEESDEDGDVQLKALRKAIESGDTDLVYLVLFSIYKSRSLQDFWAIVSSRTLAKNLFLKFCRSREPELLETILTVNNQTVDLAEQQLRRTLSQYTAAYLSRSASESALTKLVSGLSDVAAKYGVSKEHAFQSKAVSEFSLLRREQAKLERETGQHMFVGLSLIDTVRACIRLGHHRQAASLKKQFSISDKRFYWLKILTLCEEKSWEELDMFASERKSPIGWEPFLQLAKKHAAPRDVQSRIIAKMPDNITKAEMFTAIGCTREAAEVAAKIRDSDLFAKIQGLVPATSPAGLAIAQIREKFQASFR</sequence>
<dbReference type="GO" id="GO:0005768">
    <property type="term" value="C:endosome"/>
    <property type="evidence" value="ECO:0007669"/>
    <property type="project" value="TreeGrafter"/>
</dbReference>
<feature type="domain" description="Vps16 N-terminal" evidence="4">
    <location>
        <begin position="17"/>
        <end position="444"/>
    </location>
</feature>
<dbReference type="InterPro" id="IPR016534">
    <property type="entry name" value="VPS16"/>
</dbReference>
<dbReference type="InterPro" id="IPR006926">
    <property type="entry name" value="Vps16_N"/>
</dbReference>
<dbReference type="GO" id="GO:0006886">
    <property type="term" value="P:intracellular protein transport"/>
    <property type="evidence" value="ECO:0007669"/>
    <property type="project" value="InterPro"/>
</dbReference>
<dbReference type="GO" id="GO:0016197">
    <property type="term" value="P:endosomal transport"/>
    <property type="evidence" value="ECO:0007669"/>
    <property type="project" value="TreeGrafter"/>
</dbReference>
<dbReference type="OrthoDB" id="1792at2759"/>
<dbReference type="PANTHER" id="PTHR12811">
    <property type="entry name" value="VACUOLAR PROTEIN SORTING VPS16"/>
    <property type="match status" value="1"/>
</dbReference>
<dbReference type="Pfam" id="PF04840">
    <property type="entry name" value="Vps16_C"/>
    <property type="match status" value="1"/>
</dbReference>
<dbReference type="GO" id="GO:0003779">
    <property type="term" value="F:actin binding"/>
    <property type="evidence" value="ECO:0007669"/>
    <property type="project" value="TreeGrafter"/>
</dbReference>
<organism evidence="5 6">
    <name type="scientific">Chlamydomonas eustigma</name>
    <dbReference type="NCBI Taxonomy" id="1157962"/>
    <lineage>
        <taxon>Eukaryota</taxon>
        <taxon>Viridiplantae</taxon>
        <taxon>Chlorophyta</taxon>
        <taxon>core chlorophytes</taxon>
        <taxon>Chlorophyceae</taxon>
        <taxon>CS clade</taxon>
        <taxon>Chlamydomonadales</taxon>
        <taxon>Chlamydomonadaceae</taxon>
        <taxon>Chlamydomonas</taxon>
    </lineage>
</organism>
<dbReference type="SUPFAM" id="SSF63829">
    <property type="entry name" value="Calcium-dependent phosphotriesterase"/>
    <property type="match status" value="1"/>
</dbReference>
<feature type="region of interest" description="Disordered" evidence="2">
    <location>
        <begin position="655"/>
        <end position="679"/>
    </location>
</feature>
<reference evidence="5 6" key="1">
    <citation type="submission" date="2017-08" db="EMBL/GenBank/DDBJ databases">
        <title>Acidophilic green algal genome provides insights into adaptation to an acidic environment.</title>
        <authorList>
            <person name="Hirooka S."/>
            <person name="Hirose Y."/>
            <person name="Kanesaki Y."/>
            <person name="Higuchi S."/>
            <person name="Fujiwara T."/>
            <person name="Onuma R."/>
            <person name="Era A."/>
            <person name="Ohbayashi R."/>
            <person name="Uzuka A."/>
            <person name="Nozaki H."/>
            <person name="Yoshikawa H."/>
            <person name="Miyagishima S.Y."/>
        </authorList>
    </citation>
    <scope>NUCLEOTIDE SEQUENCE [LARGE SCALE GENOMIC DNA]</scope>
    <source>
        <strain evidence="5 6">NIES-2499</strain>
    </source>
</reference>
<evidence type="ECO:0000256" key="1">
    <source>
        <dbReference type="ARBA" id="ARBA00009250"/>
    </source>
</evidence>
<gene>
    <name evidence="5" type="ORF">CEUSTIGMA_g8819.t1</name>
</gene>